<evidence type="ECO:0000256" key="1">
    <source>
        <dbReference type="SAM" id="MobiDB-lite"/>
    </source>
</evidence>
<dbReference type="eggNOG" id="ENOG502ZUDA">
    <property type="taxonomic scope" value="Bacteria"/>
</dbReference>
<feature type="region of interest" description="Disordered" evidence="1">
    <location>
        <begin position="76"/>
        <end position="116"/>
    </location>
</feature>
<sequence length="292" mass="29246">MTRMTHGPGDAVFPDGERLHDAFAEEVDRPGLEGPSFDAVLRSGTARRRRHRVTTGTTFAVASVAAVATAVLATGGGTSHDVSTAAGSTGTNSTTTSQTSGITTLTSPAAGPAKAAPSLPADVVLTSGTVDGHSWQLVRAYAPDQPPKSSDAHDPANGSAPKWCGYLNVVADGVKTNAGTGDTPCLGPNGKPVTAANPAEPGFTSIAILDAHQGRLGAVVAGSVSPQIASVTAQCGTQSFTTKTSRPAGDATAYYTFTFPAGSSCQVGTLSFFNAAGTPTAFKSNVVLAAGK</sequence>
<organism evidence="2 3">
    <name type="scientific">Catenulispora acidiphila (strain DSM 44928 / JCM 14897 / NBRC 102108 / NRRL B-24433 / ID139908)</name>
    <dbReference type="NCBI Taxonomy" id="479433"/>
    <lineage>
        <taxon>Bacteria</taxon>
        <taxon>Bacillati</taxon>
        <taxon>Actinomycetota</taxon>
        <taxon>Actinomycetes</taxon>
        <taxon>Catenulisporales</taxon>
        <taxon>Catenulisporaceae</taxon>
        <taxon>Catenulispora</taxon>
    </lineage>
</organism>
<dbReference type="STRING" id="479433.Caci_6677"/>
<protein>
    <submittedName>
        <fullName evidence="2">Uncharacterized protein</fullName>
    </submittedName>
</protein>
<evidence type="ECO:0000313" key="3">
    <source>
        <dbReference type="Proteomes" id="UP000000851"/>
    </source>
</evidence>
<proteinExistence type="predicted"/>
<dbReference type="InParanoid" id="C7Q030"/>
<dbReference type="HOGENOM" id="CLU_952160_0_0_11"/>
<dbReference type="RefSeq" id="WP_015795252.1">
    <property type="nucleotide sequence ID" value="NC_013131.1"/>
</dbReference>
<name>C7Q030_CATAD</name>
<keyword evidence="3" id="KW-1185">Reference proteome</keyword>
<dbReference type="EMBL" id="CP001700">
    <property type="protein sequence ID" value="ACU75523.1"/>
    <property type="molecule type" value="Genomic_DNA"/>
</dbReference>
<reference evidence="2 3" key="1">
    <citation type="journal article" date="2009" name="Stand. Genomic Sci.">
        <title>Complete genome sequence of Catenulispora acidiphila type strain (ID 139908).</title>
        <authorList>
            <person name="Copeland A."/>
            <person name="Lapidus A."/>
            <person name="Glavina Del Rio T."/>
            <person name="Nolan M."/>
            <person name="Lucas S."/>
            <person name="Chen F."/>
            <person name="Tice H."/>
            <person name="Cheng J.F."/>
            <person name="Bruce D."/>
            <person name="Goodwin L."/>
            <person name="Pitluck S."/>
            <person name="Mikhailova N."/>
            <person name="Pati A."/>
            <person name="Ivanova N."/>
            <person name="Mavromatis K."/>
            <person name="Chen A."/>
            <person name="Palaniappan K."/>
            <person name="Chain P."/>
            <person name="Land M."/>
            <person name="Hauser L."/>
            <person name="Chang Y.J."/>
            <person name="Jeffries C.D."/>
            <person name="Chertkov O."/>
            <person name="Brettin T."/>
            <person name="Detter J.C."/>
            <person name="Han C."/>
            <person name="Ali Z."/>
            <person name="Tindall B.J."/>
            <person name="Goker M."/>
            <person name="Bristow J."/>
            <person name="Eisen J.A."/>
            <person name="Markowitz V."/>
            <person name="Hugenholtz P."/>
            <person name="Kyrpides N.C."/>
            <person name="Klenk H.P."/>
        </authorList>
    </citation>
    <scope>NUCLEOTIDE SEQUENCE [LARGE SCALE GENOMIC DNA]</scope>
    <source>
        <strain evidence="3">DSM 44928 / JCM 14897 / NBRC 102108 / NRRL B-24433 / ID139908</strain>
    </source>
</reference>
<evidence type="ECO:0000313" key="2">
    <source>
        <dbReference type="EMBL" id="ACU75523.1"/>
    </source>
</evidence>
<feature type="compositionally biased region" description="Low complexity" evidence="1">
    <location>
        <begin position="83"/>
        <end position="116"/>
    </location>
</feature>
<dbReference type="KEGG" id="cai:Caci_6677"/>
<accession>C7Q030</accession>
<gene>
    <name evidence="2" type="ordered locus">Caci_6677</name>
</gene>
<dbReference type="Proteomes" id="UP000000851">
    <property type="component" value="Chromosome"/>
</dbReference>
<dbReference type="AlphaFoldDB" id="C7Q030"/>